<dbReference type="KEGG" id="paun:MJA45_17285"/>
<sequence>MSFELYDGMPTYSILHHIGLSFHDFNGEEKDYMWEKYLSYLSSEDNSLSKPVEYSLWCHFFEDQELVEDSWERIFNQPRKDRLIQRILIASGPVPYTLKNPLYSRLIKDLKWHYYIYRSLLHSAFDYFGNIEKEKALELLEQLKLSEDVKNLELLKEKLKQ</sequence>
<organism evidence="1 2">
    <name type="scientific">Paenibacillus aurantius</name>
    <dbReference type="NCBI Taxonomy" id="2918900"/>
    <lineage>
        <taxon>Bacteria</taxon>
        <taxon>Bacillati</taxon>
        <taxon>Bacillota</taxon>
        <taxon>Bacilli</taxon>
        <taxon>Bacillales</taxon>
        <taxon>Paenibacillaceae</taxon>
        <taxon>Paenibacillus</taxon>
    </lineage>
</organism>
<protein>
    <submittedName>
        <fullName evidence="1">Uncharacterized protein</fullName>
    </submittedName>
</protein>
<accession>A0AA96LA68</accession>
<dbReference type="Proteomes" id="UP001305702">
    <property type="component" value="Chromosome"/>
</dbReference>
<gene>
    <name evidence="1" type="ORF">MJA45_17285</name>
</gene>
<reference evidence="1 2" key="1">
    <citation type="submission" date="2022-02" db="EMBL/GenBank/DDBJ databases">
        <title>Paenibacillus sp. MBLB1776 Whole Genome Shotgun Sequencing.</title>
        <authorList>
            <person name="Hwang C.Y."/>
            <person name="Cho E.-S."/>
            <person name="Seo M.-J."/>
        </authorList>
    </citation>
    <scope>NUCLEOTIDE SEQUENCE [LARGE SCALE GENOMIC DNA]</scope>
    <source>
        <strain evidence="1 2">MBLB1776</strain>
    </source>
</reference>
<dbReference type="RefSeq" id="WP_315603151.1">
    <property type="nucleotide sequence ID" value="NZ_CP130318.1"/>
</dbReference>
<dbReference type="AlphaFoldDB" id="A0AA96LA68"/>
<evidence type="ECO:0000313" key="1">
    <source>
        <dbReference type="EMBL" id="WNQ09379.1"/>
    </source>
</evidence>
<keyword evidence="2" id="KW-1185">Reference proteome</keyword>
<name>A0AA96LA68_9BACL</name>
<evidence type="ECO:0000313" key="2">
    <source>
        <dbReference type="Proteomes" id="UP001305702"/>
    </source>
</evidence>
<proteinExistence type="predicted"/>
<dbReference type="EMBL" id="CP130318">
    <property type="protein sequence ID" value="WNQ09379.1"/>
    <property type="molecule type" value="Genomic_DNA"/>
</dbReference>